<reference evidence="4 5" key="1">
    <citation type="journal article" date="2015" name="Nature">
        <title>rRNA introns, odd ribosomes, and small enigmatic genomes across a large radiation of phyla.</title>
        <authorList>
            <person name="Brown C.T."/>
            <person name="Hug L.A."/>
            <person name="Thomas B.C."/>
            <person name="Sharon I."/>
            <person name="Castelle C.J."/>
            <person name="Singh A."/>
            <person name="Wilkins M.J."/>
            <person name="Williams K.H."/>
            <person name="Banfield J.F."/>
        </authorList>
    </citation>
    <scope>NUCLEOTIDE SEQUENCE [LARGE SCALE GENOMIC DNA]</scope>
</reference>
<dbReference type="PROSITE" id="PS51755">
    <property type="entry name" value="OMPR_PHOB"/>
    <property type="match status" value="1"/>
</dbReference>
<sequence>MVDIKGTKLRYPISDKYHQYISELLYAPLKYHENSILICPPLYGRDHLVLQMWEKIQDRKKVLGEDFDKYRFAHINLVASATNPESVWFDQIEHALCISKGKISLFEEFEENVRFLLSDKLELVLFVNIPETLSNETFAKFLALAQKIYYIFPSKIHFLLIFDMKWNEDDFFKLTTPFRSLFQNTKLLPLFPDKTILYFINYYEHTWNLRLQNKVKEYIVEQSGGIMLLAKSVLRIARNERVNKLEELQLTISTHPDHKLQMNFFISRLTQRQQNIVKKISNLENVRDEEINHLERMGIVIKSSTSWRLRSMFLQNYLTDRKGTMSRKLKLIKDTKIFSEREKLILLKMVQHKETIIKRETIAEIIWSQQSFEKYSDWAIDQTISRIRKKLQKDPLLSGLIIQTHKKFGFCLK</sequence>
<dbReference type="InterPro" id="IPR036388">
    <property type="entry name" value="WH-like_DNA-bd_sf"/>
</dbReference>
<evidence type="ECO:0000256" key="1">
    <source>
        <dbReference type="ARBA" id="ARBA00023125"/>
    </source>
</evidence>
<dbReference type="SUPFAM" id="SSF46894">
    <property type="entry name" value="C-terminal effector domain of the bipartite response regulators"/>
    <property type="match status" value="1"/>
</dbReference>
<dbReference type="AlphaFoldDB" id="A0A0G0E4N3"/>
<dbReference type="EMBL" id="LBRS01000003">
    <property type="protein sequence ID" value="KKQ01863.1"/>
    <property type="molecule type" value="Genomic_DNA"/>
</dbReference>
<dbReference type="Proteomes" id="UP000034344">
    <property type="component" value="Unassembled WGS sequence"/>
</dbReference>
<dbReference type="InterPro" id="IPR001867">
    <property type="entry name" value="OmpR/PhoB-type_DNA-bd"/>
</dbReference>
<gene>
    <name evidence="4" type="ORF">US11_C0003G0006</name>
</gene>
<dbReference type="GO" id="GO:0003677">
    <property type="term" value="F:DNA binding"/>
    <property type="evidence" value="ECO:0007669"/>
    <property type="project" value="UniProtKB-UniRule"/>
</dbReference>
<dbReference type="InterPro" id="IPR027417">
    <property type="entry name" value="P-loop_NTPase"/>
</dbReference>
<proteinExistence type="predicted"/>
<evidence type="ECO:0000313" key="4">
    <source>
        <dbReference type="EMBL" id="KKQ01863.1"/>
    </source>
</evidence>
<dbReference type="SUPFAM" id="SSF52540">
    <property type="entry name" value="P-loop containing nucleoside triphosphate hydrolases"/>
    <property type="match status" value="1"/>
</dbReference>
<dbReference type="Gene3D" id="1.10.10.10">
    <property type="entry name" value="Winged helix-like DNA-binding domain superfamily/Winged helix DNA-binding domain"/>
    <property type="match status" value="1"/>
</dbReference>
<dbReference type="InterPro" id="IPR016032">
    <property type="entry name" value="Sig_transdc_resp-reg_C-effctor"/>
</dbReference>
<evidence type="ECO:0000313" key="5">
    <source>
        <dbReference type="Proteomes" id="UP000034344"/>
    </source>
</evidence>
<organism evidence="4 5">
    <name type="scientific">Candidatus Roizmanbacteria bacterium GW2011_GWA2_36_23</name>
    <dbReference type="NCBI Taxonomy" id="1618480"/>
    <lineage>
        <taxon>Bacteria</taxon>
        <taxon>Candidatus Roizmaniibacteriota</taxon>
    </lineage>
</organism>
<evidence type="ECO:0000259" key="3">
    <source>
        <dbReference type="PROSITE" id="PS51755"/>
    </source>
</evidence>
<protein>
    <recommendedName>
        <fullName evidence="3">OmpR/PhoB-type domain-containing protein</fullName>
    </recommendedName>
</protein>
<accession>A0A0G0E4N3</accession>
<dbReference type="GO" id="GO:0000160">
    <property type="term" value="P:phosphorelay signal transduction system"/>
    <property type="evidence" value="ECO:0007669"/>
    <property type="project" value="InterPro"/>
</dbReference>
<comment type="caution">
    <text evidence="4">The sequence shown here is derived from an EMBL/GenBank/DDBJ whole genome shotgun (WGS) entry which is preliminary data.</text>
</comment>
<dbReference type="STRING" id="1618480.US11_C0003G0006"/>
<feature type="domain" description="OmpR/PhoB-type" evidence="3">
    <location>
        <begin position="304"/>
        <end position="413"/>
    </location>
</feature>
<feature type="DNA-binding region" description="OmpR/PhoB-type" evidence="2">
    <location>
        <begin position="304"/>
        <end position="413"/>
    </location>
</feature>
<name>A0A0G0E4N3_9BACT</name>
<dbReference type="SMART" id="SM00862">
    <property type="entry name" value="Trans_reg_C"/>
    <property type="match status" value="1"/>
</dbReference>
<evidence type="ECO:0000256" key="2">
    <source>
        <dbReference type="PROSITE-ProRule" id="PRU01091"/>
    </source>
</evidence>
<keyword evidence="1 2" id="KW-0238">DNA-binding</keyword>
<dbReference type="Pfam" id="PF00486">
    <property type="entry name" value="Trans_reg_C"/>
    <property type="match status" value="1"/>
</dbReference>
<dbReference type="GO" id="GO:0006355">
    <property type="term" value="P:regulation of DNA-templated transcription"/>
    <property type="evidence" value="ECO:0007669"/>
    <property type="project" value="InterPro"/>
</dbReference>